<dbReference type="SUPFAM" id="SSF52096">
    <property type="entry name" value="ClpP/crotonase"/>
    <property type="match status" value="1"/>
</dbReference>
<dbReference type="InterPro" id="IPR008927">
    <property type="entry name" value="6-PGluconate_DH-like_C_sf"/>
</dbReference>
<dbReference type="CDD" id="cd06558">
    <property type="entry name" value="crotonase-like"/>
    <property type="match status" value="1"/>
</dbReference>
<evidence type="ECO:0000256" key="3">
    <source>
        <dbReference type="ARBA" id="ARBA00022832"/>
    </source>
</evidence>
<dbReference type="Gene3D" id="3.90.226.10">
    <property type="entry name" value="2-enoyl-CoA Hydratase, Chain A, domain 1"/>
    <property type="match status" value="1"/>
</dbReference>
<reference evidence="13 14" key="1">
    <citation type="submission" date="2018-06" db="EMBL/GenBank/DDBJ databases">
        <authorList>
            <consortium name="Pathogen Informatics"/>
            <person name="Doyle S."/>
        </authorList>
    </citation>
    <scope>NUCLEOTIDE SEQUENCE [LARGE SCALE GENOMIC DNA]</scope>
    <source>
        <strain evidence="13 14">NCTC11388</strain>
    </source>
</reference>
<evidence type="ECO:0000256" key="9">
    <source>
        <dbReference type="ARBA" id="ARBA00023268"/>
    </source>
</evidence>
<keyword evidence="4" id="KW-0442">Lipid degradation</keyword>
<keyword evidence="3" id="KW-0276">Fatty acid metabolism</keyword>
<dbReference type="SUPFAM" id="SSF48179">
    <property type="entry name" value="6-phosphogluconate dehydrogenase C-terminal domain-like"/>
    <property type="match status" value="2"/>
</dbReference>
<dbReference type="PANTHER" id="PTHR43612:SF3">
    <property type="entry name" value="TRIFUNCTIONAL ENZYME SUBUNIT ALPHA, MITOCHONDRIAL"/>
    <property type="match status" value="1"/>
</dbReference>
<feature type="domain" description="3-hydroxyacyl-CoA dehydrogenase C-terminal" evidence="11">
    <location>
        <begin position="479"/>
        <end position="571"/>
    </location>
</feature>
<accession>A0A380CXH9</accession>
<dbReference type="SUPFAM" id="SSF51735">
    <property type="entry name" value="NAD(P)-binding Rossmann-fold domains"/>
    <property type="match status" value="1"/>
</dbReference>
<protein>
    <submittedName>
        <fullName evidence="13">Fatty acid oxidation complex subunit alpha</fullName>
    </submittedName>
</protein>
<keyword evidence="7" id="KW-0443">Lipid metabolism</keyword>
<dbReference type="UniPathway" id="UPA00659"/>
<evidence type="ECO:0000259" key="12">
    <source>
        <dbReference type="Pfam" id="PF02737"/>
    </source>
</evidence>
<dbReference type="PANTHER" id="PTHR43612">
    <property type="entry name" value="TRIFUNCTIONAL ENZYME SUBUNIT ALPHA"/>
    <property type="match status" value="1"/>
</dbReference>
<evidence type="ECO:0000256" key="7">
    <source>
        <dbReference type="ARBA" id="ARBA00023098"/>
    </source>
</evidence>
<sequence>MNKNLKYFHTEQNTQGIVLIHPSTTDSNTNELDQLEEFIAIALIFLGDPDIKGIIYRNPLSAKETDYKAMYTLASHSDIFEQRLSLLLSKIPDLQQHKPVISIVQNDCLGVSMAAALWGSRRIATREARIGFSESRYGLFPGFGATVLTSRLLDPEKAVPFLTQGTILTAVQAQEAGLIDQVVVDLTEALESAQQYILQNPLLKATMYPLPIHTEAFEASAAIIKKRSNGLIPGIDHCLQMIRDARELSLRDALIQETQHYTKVWNSPEALSMLRTQYYGIREAIRPDTSTGFELKKLGVIGAGMMGSGIAYEGARAGIDVVLKDVDLTQASKGKAYSEKICNKLVQQGIMTENAQQQLLGHIHPTDQMADLENTDLIIEAVFEDKVLKAEVTIESLPYLNEKGFFASNTTSLPISELASVSSKPENFIGMHFFSPVDRMALVEIIRGSKTSDDTLKKALQMTRQFGKIPIVVYDGPAFFTSRIFFNYLLEAITMLLEGIPANEIELQARLAGFAVGPLAVLDEISLSLMLHVYDQLPELHSSQKRCYNYLVKLVTAGRNGRKSGKGFYDYDSVTGKKTIWQDPEITKADHLPAGEQIRKRLLHVISLDSFRCLNEGVLQHPVDGDIGSVLGIGYAVHTGGVFGHIDQVGLPDFVNECQAFAEFGEQWEIPPALKQLADRNFSFYSGFDSNWK</sequence>
<evidence type="ECO:0000256" key="10">
    <source>
        <dbReference type="ARBA" id="ARBA00049556"/>
    </source>
</evidence>
<dbReference type="InterPro" id="IPR029045">
    <property type="entry name" value="ClpP/crotonase-like_dom_sf"/>
</dbReference>
<evidence type="ECO:0000256" key="6">
    <source>
        <dbReference type="ARBA" id="ARBA00023027"/>
    </source>
</evidence>
<organism evidence="13 14">
    <name type="scientific">Sphingobacterium spiritivorum</name>
    <name type="common">Flavobacterium spiritivorum</name>
    <dbReference type="NCBI Taxonomy" id="258"/>
    <lineage>
        <taxon>Bacteria</taxon>
        <taxon>Pseudomonadati</taxon>
        <taxon>Bacteroidota</taxon>
        <taxon>Sphingobacteriia</taxon>
        <taxon>Sphingobacteriales</taxon>
        <taxon>Sphingobacteriaceae</taxon>
        <taxon>Sphingobacterium</taxon>
    </lineage>
</organism>
<dbReference type="InterPro" id="IPR001753">
    <property type="entry name" value="Enoyl-CoA_hydra/iso"/>
</dbReference>
<evidence type="ECO:0000259" key="11">
    <source>
        <dbReference type="Pfam" id="PF00725"/>
    </source>
</evidence>
<comment type="pathway">
    <text evidence="1">Lipid metabolism; fatty acid beta-oxidation.</text>
</comment>
<dbReference type="FunFam" id="3.40.50.720:FF:000009">
    <property type="entry name" value="Fatty oxidation complex, alpha subunit"/>
    <property type="match status" value="1"/>
</dbReference>
<keyword evidence="9" id="KW-0511">Multifunctional enzyme</keyword>
<dbReference type="Gene3D" id="3.40.50.720">
    <property type="entry name" value="NAD(P)-binding Rossmann-like Domain"/>
    <property type="match status" value="1"/>
</dbReference>
<feature type="domain" description="3-hydroxyacyl-CoA dehydrogenase NAD binding" evidence="12">
    <location>
        <begin position="297"/>
        <end position="475"/>
    </location>
</feature>
<dbReference type="InterPro" id="IPR006108">
    <property type="entry name" value="3HC_DH_C"/>
</dbReference>
<dbReference type="GO" id="GO:0006635">
    <property type="term" value="P:fatty acid beta-oxidation"/>
    <property type="evidence" value="ECO:0007669"/>
    <property type="project" value="UniProtKB-UniPathway"/>
</dbReference>
<dbReference type="GO" id="GO:0070403">
    <property type="term" value="F:NAD+ binding"/>
    <property type="evidence" value="ECO:0007669"/>
    <property type="project" value="InterPro"/>
</dbReference>
<dbReference type="RefSeq" id="WP_115171884.1">
    <property type="nucleotide sequence ID" value="NZ_UGYW01000002.1"/>
</dbReference>
<dbReference type="Pfam" id="PF00378">
    <property type="entry name" value="ECH_1"/>
    <property type="match status" value="1"/>
</dbReference>
<dbReference type="InterPro" id="IPR006176">
    <property type="entry name" value="3-OHacyl-CoA_DH_NAD-bd"/>
</dbReference>
<evidence type="ECO:0000313" key="13">
    <source>
        <dbReference type="EMBL" id="SUJ30534.1"/>
    </source>
</evidence>
<dbReference type="Gene3D" id="1.10.1040.50">
    <property type="match status" value="1"/>
</dbReference>
<evidence type="ECO:0000256" key="1">
    <source>
        <dbReference type="ARBA" id="ARBA00005005"/>
    </source>
</evidence>
<keyword evidence="8" id="KW-0456">Lyase</keyword>
<evidence type="ECO:0000256" key="8">
    <source>
        <dbReference type="ARBA" id="ARBA00023239"/>
    </source>
</evidence>
<dbReference type="Proteomes" id="UP000254893">
    <property type="component" value="Unassembled WGS sequence"/>
</dbReference>
<dbReference type="InterPro" id="IPR050136">
    <property type="entry name" value="FA_oxidation_alpha_subunit"/>
</dbReference>
<dbReference type="Pfam" id="PF02737">
    <property type="entry name" value="3HCDH_N"/>
    <property type="match status" value="1"/>
</dbReference>
<gene>
    <name evidence="13" type="primary">fadB</name>
    <name evidence="13" type="ORF">NCTC11388_04781</name>
</gene>
<evidence type="ECO:0000256" key="2">
    <source>
        <dbReference type="ARBA" id="ARBA00007005"/>
    </source>
</evidence>
<dbReference type="AlphaFoldDB" id="A0A380CXH9"/>
<name>A0A380CXH9_SPHSI</name>
<keyword evidence="5" id="KW-0560">Oxidoreductase</keyword>
<evidence type="ECO:0000313" key="14">
    <source>
        <dbReference type="Proteomes" id="UP000254893"/>
    </source>
</evidence>
<dbReference type="EMBL" id="UGYW01000002">
    <property type="protein sequence ID" value="SUJ30534.1"/>
    <property type="molecule type" value="Genomic_DNA"/>
</dbReference>
<evidence type="ECO:0000256" key="4">
    <source>
        <dbReference type="ARBA" id="ARBA00022963"/>
    </source>
</evidence>
<keyword evidence="6" id="KW-0520">NAD</keyword>
<dbReference type="GO" id="GO:0004300">
    <property type="term" value="F:enoyl-CoA hydratase activity"/>
    <property type="evidence" value="ECO:0007669"/>
    <property type="project" value="TreeGrafter"/>
</dbReference>
<comment type="similarity">
    <text evidence="2">In the central section; belongs to the 3-hydroxyacyl-CoA dehydrogenase family.</text>
</comment>
<dbReference type="GO" id="GO:0016509">
    <property type="term" value="F:long-chain (3S)-3-hydroxyacyl-CoA dehydrogenase (NAD+) activity"/>
    <property type="evidence" value="ECO:0007669"/>
    <property type="project" value="TreeGrafter"/>
</dbReference>
<proteinExistence type="inferred from homology"/>
<dbReference type="Pfam" id="PF00725">
    <property type="entry name" value="3HCDH"/>
    <property type="match status" value="1"/>
</dbReference>
<comment type="catalytic activity">
    <reaction evidence="10">
        <text>a (3S)-3-hydroxyacyl-CoA + NAD(+) = a 3-oxoacyl-CoA + NADH + H(+)</text>
        <dbReference type="Rhea" id="RHEA:22432"/>
        <dbReference type="ChEBI" id="CHEBI:15378"/>
        <dbReference type="ChEBI" id="CHEBI:57318"/>
        <dbReference type="ChEBI" id="CHEBI:57540"/>
        <dbReference type="ChEBI" id="CHEBI:57945"/>
        <dbReference type="ChEBI" id="CHEBI:90726"/>
        <dbReference type="EC" id="1.1.1.35"/>
    </reaction>
</comment>
<evidence type="ECO:0000256" key="5">
    <source>
        <dbReference type="ARBA" id="ARBA00023002"/>
    </source>
</evidence>
<dbReference type="InterPro" id="IPR036291">
    <property type="entry name" value="NAD(P)-bd_dom_sf"/>
</dbReference>